<feature type="domain" description="DUF4371" evidence="3">
    <location>
        <begin position="77"/>
        <end position="235"/>
    </location>
</feature>
<dbReference type="Pfam" id="PF20266">
    <property type="entry name" value="Mab-21_C"/>
    <property type="match status" value="1"/>
</dbReference>
<dbReference type="Proteomes" id="UP000694865">
    <property type="component" value="Unplaced"/>
</dbReference>
<sequence>MAKCKEDTFVKVGFKNWKKAVEKFQNHERSYAHKLSVASLIAWNKSDGVDVQLNKQMRADQVLAQKALLKILTSLWYLAQQRLAIRGKDATGGNFRALLNLRAEDDDNLKSWLKQKISHTSPEQQNEMLQLMSHKVLRELCTEINKSSATNKSTFGIIIDGTQDCTGQEQEAICIRYVDVNLNVREEFIGLYRMSSTTGLSLCKMLKDVLIRFQLPIENLRAQTYDGASNMSGIYHSCQAEIKKVQPLASYTHCGAHVSHLVVSKAVPSSPFIRDALDCLQELGKLYKGSGRFKNLYLHPDNDDDDNVDGCHNYEDVIKALRTASSEFGTNVASRATGLLKFLKSAKCILGLVAALPIIKCLENFNKALQGNTINISGMLEAAERVKNELQRLRSEETFREVFKDTEEKIEKWKLDPLVIRKHRIPSRYDTGGGESDLSIEGLYRSEYYKVLDSASVNMINYFTSTDIEEQQRLASMLLEGEYHQDLVNNSVEAERSFSTLRRMKTWLRSTMTQQRLNHLMVSNVHRERLQQVNIREIAEEFVSNSDSRRRTFGRCTGVFFYARLDNTYNQYDKDIPVSRLDEALVTFCRRDVDIPPGDMDDAKEVLQTIIDAVRPTFEELVIKRYNVPITNWVYTGSVFEGLKVTKPDGFEVMLVMDVWHPHRRNPARDQMAIFHGLEGYDYINITEGVNDGFGNFASSVDGTGTVLHSGKIAKLFQGILERTLKAAKKDSSLRGMDIRVDRTHPALHVTYRDRNRRLKHLKVEFIPTIYHVDRYYLAQTLVYDDAEGAIGKWRISDIDKEQHILRNTSASQIKVLRIMKAFCRKDPSLACIHPYYLKTIFLHMLKDYSGPGIDWCMYDTSRYFKEFLKRLLVCMTRTKLTHYFMPGHNLMAQFMVEVSEDTLNFAKSRIDSFLHSDDEIIRVLQRCH</sequence>
<evidence type="ECO:0000313" key="5">
    <source>
        <dbReference type="Proteomes" id="UP000694865"/>
    </source>
</evidence>
<dbReference type="InterPro" id="IPR024810">
    <property type="entry name" value="MAB21L/cGLR"/>
</dbReference>
<dbReference type="PANTHER" id="PTHR45749">
    <property type="match status" value="1"/>
</dbReference>
<name>A0ABM0MKZ1_SACKO</name>
<reference evidence="6" key="1">
    <citation type="submission" date="2025-08" db="UniProtKB">
        <authorList>
            <consortium name="RefSeq"/>
        </authorList>
    </citation>
    <scope>IDENTIFICATION</scope>
    <source>
        <tissue evidence="6">Testes</tissue>
    </source>
</reference>
<dbReference type="Gene3D" id="1.10.1410.40">
    <property type="match status" value="1"/>
</dbReference>
<dbReference type="GeneID" id="102800889"/>
<evidence type="ECO:0000259" key="3">
    <source>
        <dbReference type="Pfam" id="PF14291"/>
    </source>
</evidence>
<dbReference type="InterPro" id="IPR012337">
    <property type="entry name" value="RNaseH-like_sf"/>
</dbReference>
<dbReference type="InterPro" id="IPR046903">
    <property type="entry name" value="Mab-21-like_nuc_Trfase"/>
</dbReference>
<dbReference type="Pfam" id="PF14291">
    <property type="entry name" value="DUF4371"/>
    <property type="match status" value="1"/>
</dbReference>
<dbReference type="SUPFAM" id="SSF53098">
    <property type="entry name" value="Ribonuclease H-like"/>
    <property type="match status" value="1"/>
</dbReference>
<evidence type="ECO:0000256" key="1">
    <source>
        <dbReference type="ARBA" id="ARBA00008307"/>
    </source>
</evidence>
<comment type="similarity">
    <text evidence="1">Belongs to the mab-21 family.</text>
</comment>
<dbReference type="Gene3D" id="3.30.460.90">
    <property type="match status" value="1"/>
</dbReference>
<accession>A0ABM0MKZ1</accession>
<evidence type="ECO:0000259" key="4">
    <source>
        <dbReference type="Pfam" id="PF20266"/>
    </source>
</evidence>
<gene>
    <name evidence="6" type="primary">LOC102800889</name>
</gene>
<keyword evidence="5" id="KW-1185">Reference proteome</keyword>
<dbReference type="SMART" id="SM01265">
    <property type="entry name" value="Mab-21"/>
    <property type="match status" value="1"/>
</dbReference>
<protein>
    <submittedName>
        <fullName evidence="6">Zinc finger MYM-type protein 1-like</fullName>
    </submittedName>
</protein>
<dbReference type="PANTHER" id="PTHR45749:SF21">
    <property type="entry name" value="DUF4371 DOMAIN-CONTAINING PROTEIN"/>
    <property type="match status" value="1"/>
</dbReference>
<evidence type="ECO:0000313" key="6">
    <source>
        <dbReference type="RefSeq" id="XP_006820682.1"/>
    </source>
</evidence>
<organism evidence="5 6">
    <name type="scientific">Saccoglossus kowalevskii</name>
    <name type="common">Acorn worm</name>
    <dbReference type="NCBI Taxonomy" id="10224"/>
    <lineage>
        <taxon>Eukaryota</taxon>
        <taxon>Metazoa</taxon>
        <taxon>Hemichordata</taxon>
        <taxon>Enteropneusta</taxon>
        <taxon>Harrimaniidae</taxon>
        <taxon>Saccoglossus</taxon>
    </lineage>
</organism>
<dbReference type="InterPro" id="IPR046906">
    <property type="entry name" value="Mab-21_HhH/H2TH-like"/>
</dbReference>
<evidence type="ECO:0000259" key="2">
    <source>
        <dbReference type="Pfam" id="PF03281"/>
    </source>
</evidence>
<feature type="domain" description="Mab-21-like nucleotidyltransferase" evidence="2">
    <location>
        <begin position="640"/>
        <end position="770"/>
    </location>
</feature>
<feature type="domain" description="Mab-21-like HhH/H2TH-like" evidence="4">
    <location>
        <begin position="815"/>
        <end position="899"/>
    </location>
</feature>
<dbReference type="Pfam" id="PF03281">
    <property type="entry name" value="Mab-21"/>
    <property type="match status" value="1"/>
</dbReference>
<dbReference type="InterPro" id="IPR025398">
    <property type="entry name" value="DUF4371"/>
</dbReference>
<proteinExistence type="inferred from homology"/>
<dbReference type="RefSeq" id="XP_006820682.1">
    <property type="nucleotide sequence ID" value="XM_006820619.1"/>
</dbReference>